<dbReference type="Pfam" id="PF01359">
    <property type="entry name" value="Transposase_1"/>
    <property type="match status" value="1"/>
</dbReference>
<feature type="domain" description="HTH cro/C1-type" evidence="1">
    <location>
        <begin position="134"/>
        <end position="151"/>
    </location>
</feature>
<dbReference type="Gene3D" id="1.10.10.10">
    <property type="entry name" value="Winged helix-like DNA-binding domain superfamily/Winged helix DNA-binding domain"/>
    <property type="match status" value="1"/>
</dbReference>
<protein>
    <submittedName>
        <fullName evidence="2">SETMAR</fullName>
    </submittedName>
</protein>
<dbReference type="PANTHER" id="PTHR46060:SF2">
    <property type="entry name" value="HISTONE-LYSINE N-METHYLTRANSFERASE SETMAR"/>
    <property type="match status" value="1"/>
</dbReference>
<keyword evidence="3" id="KW-1185">Reference proteome</keyword>
<dbReference type="Gene3D" id="3.30.420.10">
    <property type="entry name" value="Ribonuclease H-like superfamily/Ribonuclease H"/>
    <property type="match status" value="1"/>
</dbReference>
<dbReference type="Pfam" id="PF17906">
    <property type="entry name" value="HTH_48"/>
    <property type="match status" value="1"/>
</dbReference>
<dbReference type="InterPro" id="IPR011991">
    <property type="entry name" value="ArsR-like_HTH"/>
</dbReference>
<evidence type="ECO:0000259" key="1">
    <source>
        <dbReference type="PROSITE" id="PS50943"/>
    </source>
</evidence>
<dbReference type="CDD" id="cd00090">
    <property type="entry name" value="HTH_ARSR"/>
    <property type="match status" value="1"/>
</dbReference>
<name>A0ABY6K3T7_9ARAC</name>
<dbReference type="InterPro" id="IPR036397">
    <property type="entry name" value="RNaseH_sf"/>
</dbReference>
<dbReference type="InterPro" id="IPR001888">
    <property type="entry name" value="Transposase_1"/>
</dbReference>
<dbReference type="InterPro" id="IPR001387">
    <property type="entry name" value="Cro/C1-type_HTH"/>
</dbReference>
<dbReference type="Gene3D" id="1.10.10.1450">
    <property type="match status" value="1"/>
</dbReference>
<organism evidence="2 3">
    <name type="scientific">Cordylochernes scorpioides</name>
    <dbReference type="NCBI Taxonomy" id="51811"/>
    <lineage>
        <taxon>Eukaryota</taxon>
        <taxon>Metazoa</taxon>
        <taxon>Ecdysozoa</taxon>
        <taxon>Arthropoda</taxon>
        <taxon>Chelicerata</taxon>
        <taxon>Arachnida</taxon>
        <taxon>Pseudoscorpiones</taxon>
        <taxon>Cheliferoidea</taxon>
        <taxon>Chernetidae</taxon>
        <taxon>Cordylochernes</taxon>
    </lineage>
</organism>
<dbReference type="InterPro" id="IPR036390">
    <property type="entry name" value="WH_DNA-bd_sf"/>
</dbReference>
<proteinExistence type="predicted"/>
<sequence length="417" mass="48858">MQNLVFNLNNVKQEIEESFVISKILSILPDYFNYFSTAWDSTPKSEKTLTNLISRLSLEETKQKVNPEEGIAMSATKLCEAYGKHALSIKSCEYWFRRFKSGDFDTRDKERGGRPIKFEDDELEALLDEDSSQTQEELAETLGVTQQAISNRLKVMGMVKKQGNWVPYELKPGNIEHRICKCEILLKRQNRKGFFASNRDGGRKVDSLRQPKWNPIPCFFTIPMTLRRLTWLENQKKKSSLHLSEKSHASTSTSNPNIHGKKLMLCIWWDQLGVIYYELLQPNETITGERYQQQLMRLSRALTIRRPLYAKRHDKEIYQHDNARPHVTKVVKESLEALQWDVLPHPLYSPDIAPSDYHMFRSMTHGLAEQHFTSYEEAKNWVNVWIASKDEEFFRNGIRMLPERWEKVVAKDGQYFE</sequence>
<accession>A0ABY6K3T7</accession>
<evidence type="ECO:0000313" key="3">
    <source>
        <dbReference type="Proteomes" id="UP001235939"/>
    </source>
</evidence>
<dbReference type="SUPFAM" id="SSF46785">
    <property type="entry name" value="Winged helix' DNA-binding domain"/>
    <property type="match status" value="1"/>
</dbReference>
<dbReference type="InterPro" id="IPR052709">
    <property type="entry name" value="Transposase-MT_Hybrid"/>
</dbReference>
<gene>
    <name evidence="2" type="ORF">LAZ67_2003286</name>
</gene>
<dbReference type="EMBL" id="CP092864">
    <property type="protein sequence ID" value="UYV63143.1"/>
    <property type="molecule type" value="Genomic_DNA"/>
</dbReference>
<evidence type="ECO:0000313" key="2">
    <source>
        <dbReference type="EMBL" id="UYV63143.1"/>
    </source>
</evidence>
<dbReference type="Proteomes" id="UP001235939">
    <property type="component" value="Chromosome 02"/>
</dbReference>
<reference evidence="2 3" key="1">
    <citation type="submission" date="2022-01" db="EMBL/GenBank/DDBJ databases">
        <title>A chromosomal length assembly of Cordylochernes scorpioides.</title>
        <authorList>
            <person name="Zeh D."/>
            <person name="Zeh J."/>
        </authorList>
    </citation>
    <scope>NUCLEOTIDE SEQUENCE [LARGE SCALE GENOMIC DNA]</scope>
    <source>
        <strain evidence="2">IN4F17</strain>
        <tissue evidence="2">Whole Body</tissue>
    </source>
</reference>
<dbReference type="PROSITE" id="PS50943">
    <property type="entry name" value="HTH_CROC1"/>
    <property type="match status" value="1"/>
</dbReference>
<dbReference type="PANTHER" id="PTHR46060">
    <property type="entry name" value="MARINER MOS1 TRANSPOSASE-LIKE PROTEIN"/>
    <property type="match status" value="1"/>
</dbReference>
<dbReference type="InterPro" id="IPR041426">
    <property type="entry name" value="Mos1_HTH"/>
</dbReference>
<dbReference type="InterPro" id="IPR036388">
    <property type="entry name" value="WH-like_DNA-bd_sf"/>
</dbReference>